<dbReference type="OrthoDB" id="126187at2759"/>
<organism evidence="5 6">
    <name type="scientific">Phytophthora infestans (strain T30-4)</name>
    <name type="common">Potato late blight agent</name>
    <dbReference type="NCBI Taxonomy" id="403677"/>
    <lineage>
        <taxon>Eukaryota</taxon>
        <taxon>Sar</taxon>
        <taxon>Stramenopiles</taxon>
        <taxon>Oomycota</taxon>
        <taxon>Peronosporomycetes</taxon>
        <taxon>Peronosporales</taxon>
        <taxon>Peronosporaceae</taxon>
        <taxon>Phytophthora</taxon>
    </lineage>
</organism>
<reference evidence="6" key="1">
    <citation type="journal article" date="2009" name="Nature">
        <title>Genome sequence and analysis of the Irish potato famine pathogen Phytophthora infestans.</title>
        <authorList>
            <consortium name="The Broad Institute Genome Sequencing Platform"/>
            <person name="Haas B.J."/>
            <person name="Kamoun S."/>
            <person name="Zody M.C."/>
            <person name="Jiang R.H."/>
            <person name="Handsaker R.E."/>
            <person name="Cano L.M."/>
            <person name="Grabherr M."/>
            <person name="Kodira C.D."/>
            <person name="Raffaele S."/>
            <person name="Torto-Alalibo T."/>
            <person name="Bozkurt T.O."/>
            <person name="Ah-Fong A.M."/>
            <person name="Alvarado L."/>
            <person name="Anderson V.L."/>
            <person name="Armstrong M.R."/>
            <person name="Avrova A."/>
            <person name="Baxter L."/>
            <person name="Beynon J."/>
            <person name="Boevink P.C."/>
            <person name="Bollmann S.R."/>
            <person name="Bos J.I."/>
            <person name="Bulone V."/>
            <person name="Cai G."/>
            <person name="Cakir C."/>
            <person name="Carrington J.C."/>
            <person name="Chawner M."/>
            <person name="Conti L."/>
            <person name="Costanzo S."/>
            <person name="Ewan R."/>
            <person name="Fahlgren N."/>
            <person name="Fischbach M.A."/>
            <person name="Fugelstad J."/>
            <person name="Gilroy E.M."/>
            <person name="Gnerre S."/>
            <person name="Green P.J."/>
            <person name="Grenville-Briggs L.J."/>
            <person name="Griffith J."/>
            <person name="Grunwald N.J."/>
            <person name="Horn K."/>
            <person name="Horner N.R."/>
            <person name="Hu C.H."/>
            <person name="Huitema E."/>
            <person name="Jeong D.H."/>
            <person name="Jones A.M."/>
            <person name="Jones J.D."/>
            <person name="Jones R.W."/>
            <person name="Karlsson E.K."/>
            <person name="Kunjeti S.G."/>
            <person name="Lamour K."/>
            <person name="Liu Z."/>
            <person name="Ma L."/>
            <person name="Maclean D."/>
            <person name="Chibucos M.C."/>
            <person name="McDonald H."/>
            <person name="McWalters J."/>
            <person name="Meijer H.J."/>
            <person name="Morgan W."/>
            <person name="Morris P.F."/>
            <person name="Munro C.A."/>
            <person name="O'Neill K."/>
            <person name="Ospina-Giraldo M."/>
            <person name="Pinzon A."/>
            <person name="Pritchard L."/>
            <person name="Ramsahoye B."/>
            <person name="Ren Q."/>
            <person name="Restrepo S."/>
            <person name="Roy S."/>
            <person name="Sadanandom A."/>
            <person name="Savidor A."/>
            <person name="Schornack S."/>
            <person name="Schwartz D.C."/>
            <person name="Schumann U.D."/>
            <person name="Schwessinger B."/>
            <person name="Seyer L."/>
            <person name="Sharpe T."/>
            <person name="Silvar C."/>
            <person name="Song J."/>
            <person name="Studholme D.J."/>
            <person name="Sykes S."/>
            <person name="Thines M."/>
            <person name="van de Vondervoort P.J."/>
            <person name="Phuntumart V."/>
            <person name="Wawra S."/>
            <person name="Weide R."/>
            <person name="Win J."/>
            <person name="Young C."/>
            <person name="Zhou S."/>
            <person name="Fry W."/>
            <person name="Meyers B.C."/>
            <person name="van West P."/>
            <person name="Ristaino J."/>
            <person name="Govers F."/>
            <person name="Birch P.R."/>
            <person name="Whisson S.C."/>
            <person name="Judelson H.S."/>
            <person name="Nusbaum C."/>
        </authorList>
    </citation>
    <scope>NUCLEOTIDE SEQUENCE [LARGE SCALE GENOMIC DNA]</scope>
    <source>
        <strain evidence="6">T30-4</strain>
    </source>
</reference>
<dbReference type="GeneID" id="9465699"/>
<dbReference type="InterPro" id="IPR003653">
    <property type="entry name" value="Peptidase_C48_C"/>
</dbReference>
<dbReference type="STRING" id="403677.D0N8H5"/>
<dbReference type="Gene3D" id="1.10.418.20">
    <property type="match status" value="1"/>
</dbReference>
<evidence type="ECO:0000256" key="3">
    <source>
        <dbReference type="ARBA" id="ARBA00022801"/>
    </source>
</evidence>
<evidence type="ECO:0000313" key="6">
    <source>
        <dbReference type="Proteomes" id="UP000006643"/>
    </source>
</evidence>
<comment type="similarity">
    <text evidence="1">Belongs to the peptidase C48 family.</text>
</comment>
<dbReference type="Pfam" id="PF02902">
    <property type="entry name" value="Peptidase_C48"/>
    <property type="match status" value="1"/>
</dbReference>
<dbReference type="Proteomes" id="UP000006643">
    <property type="component" value="Unassembled WGS sequence"/>
</dbReference>
<dbReference type="EMBL" id="DS028128">
    <property type="protein sequence ID" value="EEY53860.1"/>
    <property type="molecule type" value="Genomic_DNA"/>
</dbReference>
<keyword evidence="3" id="KW-0378">Hydrolase</keyword>
<dbReference type="GO" id="GO:0008234">
    <property type="term" value="F:cysteine-type peptidase activity"/>
    <property type="evidence" value="ECO:0007669"/>
    <property type="project" value="InterPro"/>
</dbReference>
<evidence type="ECO:0000256" key="2">
    <source>
        <dbReference type="ARBA" id="ARBA00022670"/>
    </source>
</evidence>
<evidence type="ECO:0000259" key="4">
    <source>
        <dbReference type="Pfam" id="PF02902"/>
    </source>
</evidence>
<dbReference type="SUPFAM" id="SSF54001">
    <property type="entry name" value="Cysteine proteinases"/>
    <property type="match status" value="1"/>
</dbReference>
<keyword evidence="2" id="KW-0645">Protease</keyword>
<keyword evidence="6" id="KW-1185">Reference proteome</keyword>
<dbReference type="GO" id="GO:0006508">
    <property type="term" value="P:proteolysis"/>
    <property type="evidence" value="ECO:0007669"/>
    <property type="project" value="UniProtKB-KW"/>
</dbReference>
<dbReference type="InParanoid" id="D0N8H5"/>
<proteinExistence type="inferred from homology"/>
<dbReference type="AlphaFoldDB" id="D0N8H5"/>
<protein>
    <recommendedName>
        <fullName evidence="4">Ubiquitin-like protease family profile domain-containing protein</fullName>
    </recommendedName>
</protein>
<name>D0N8H5_PHYIT</name>
<dbReference type="InterPro" id="IPR038765">
    <property type="entry name" value="Papain-like_cys_pep_sf"/>
</dbReference>
<feature type="domain" description="Ubiquitin-like protease family profile" evidence="4">
    <location>
        <begin position="18"/>
        <end position="58"/>
    </location>
</feature>
<evidence type="ECO:0000313" key="5">
    <source>
        <dbReference type="EMBL" id="EEY53860.1"/>
    </source>
</evidence>
<accession>D0N8H5</accession>
<dbReference type="RefSeq" id="XP_002904491.1">
    <property type="nucleotide sequence ID" value="XM_002904445.1"/>
</dbReference>
<dbReference type="OMA" id="HYMNTIS"/>
<gene>
    <name evidence="5" type="ORF">PITG_07481</name>
</gene>
<dbReference type="KEGG" id="pif:PITG_07481"/>
<dbReference type="HOGENOM" id="CLU_2325293_0_0_1"/>
<dbReference type="VEuPathDB" id="FungiDB:PITG_07481"/>
<evidence type="ECO:0000256" key="1">
    <source>
        <dbReference type="ARBA" id="ARBA00005234"/>
    </source>
</evidence>
<sequence length="99" mass="11090">MHAGPTNVYHVNSMRKAHSSAYAFDVLNFTYVQATKPQQSNSADCGLYVLHYMNTISTLIVAEKPSSIEDLIAGWTTGRFNATKVSVYRTQLYRALMPK</sequence>